<dbReference type="Proteomes" id="UP001501461">
    <property type="component" value="Unassembled WGS sequence"/>
</dbReference>
<name>A0ABN2UXQ9_9MICC</name>
<evidence type="ECO:0000313" key="6">
    <source>
        <dbReference type="EMBL" id="GAA2044967.1"/>
    </source>
</evidence>
<evidence type="ECO:0000256" key="3">
    <source>
        <dbReference type="ARBA" id="ARBA00022679"/>
    </source>
</evidence>
<dbReference type="EMBL" id="BAAAMN010000057">
    <property type="protein sequence ID" value="GAA2044967.1"/>
    <property type="molecule type" value="Genomic_DNA"/>
</dbReference>
<evidence type="ECO:0000313" key="7">
    <source>
        <dbReference type="Proteomes" id="UP001501461"/>
    </source>
</evidence>
<evidence type="ECO:0000256" key="2">
    <source>
        <dbReference type="ARBA" id="ARBA00022676"/>
    </source>
</evidence>
<feature type="domain" description="Glycosyl transferase family 1" evidence="4">
    <location>
        <begin position="631"/>
        <end position="796"/>
    </location>
</feature>
<feature type="domain" description="Glycosyltransferase subfamily 4-like N-terminal" evidence="5">
    <location>
        <begin position="444"/>
        <end position="618"/>
    </location>
</feature>
<evidence type="ECO:0000259" key="4">
    <source>
        <dbReference type="Pfam" id="PF00534"/>
    </source>
</evidence>
<dbReference type="SUPFAM" id="SSF53756">
    <property type="entry name" value="UDP-Glycosyltransferase/glycogen phosphorylase"/>
    <property type="match status" value="1"/>
</dbReference>
<sequence>MARPDWERQYVAGLLTSNKKKIQGYEQLRFFSSIAGESHSAVQELLLHRLIAQLENVSDALVLLDTVRRTGWDSYAPRVLAKIADTEAVLRDRPELADYFKRLRESRGYTTYSIKDWCLIGDGTNVRISGAPVWTRNIEHIADILYESDLNRIQIDDIIALMAHYFDNDIRIFQLAVLTFSSEHERWAEILHRVLAAPYIVMDAEQSQKADTFTETSPANVWAPHWNITLEADHQDRWRIYEQHTAQHLHGLGSEKIFDQISVLLALSGLLREGIQLAPLDGGLVRALIPSHPIWGFRQREFSAARTSYQAEDVRALALGFLEQLPASRRVTEFRSRLALHFVSRSWPTRKSASVTTAENGFYKQVIRGAQLLDENRFRDVLAYIKDNPHRSEPVFEFFRSEAEAALGLFATLDNLPDKVTSTTVSAPEGILCVTHASVPDQTGGYAIRAHGILRSLREHGINISAVTRPGFPSGTLTQPTSVVVDDVEYQRLSDTGVNRSHGEIKYLMSFVEPFRQVFEERGIATVHVRSTFLIALPALIAARQLGLQVLYEVSGLWELVYQDREHESNLLKRSPFAELAETITMTNADQLVVMNEAVRQIAIDRGVAAEKIHIAHNAVNVDNFVPMESEPHETFTIGYLGSFADYEGLDDLVDVVHQLRTQGEAVHALMVGDGLRFNHIRSRIINEGLEEFFTLTGRVPHEQVMEQYKLMDVLVYPRISTGATETITPLKPFEALALAKPIIVSDVAPLKEIVGNDERGIVFESGNVQDFARAIRELSVDSSLRTALGDAGRHWVVENRNWENVVETFVKAYEHMH</sequence>
<dbReference type="RefSeq" id="WP_343959719.1">
    <property type="nucleotide sequence ID" value="NZ_BAAAMN010000057.1"/>
</dbReference>
<dbReference type="PANTHER" id="PTHR45947:SF3">
    <property type="entry name" value="SULFOQUINOVOSYL TRANSFERASE SQD2"/>
    <property type="match status" value="1"/>
</dbReference>
<dbReference type="InterPro" id="IPR028098">
    <property type="entry name" value="Glyco_trans_4-like_N"/>
</dbReference>
<reference evidence="6 7" key="1">
    <citation type="journal article" date="2019" name="Int. J. Syst. Evol. Microbiol.">
        <title>The Global Catalogue of Microorganisms (GCM) 10K type strain sequencing project: providing services to taxonomists for standard genome sequencing and annotation.</title>
        <authorList>
            <consortium name="The Broad Institute Genomics Platform"/>
            <consortium name="The Broad Institute Genome Sequencing Center for Infectious Disease"/>
            <person name="Wu L."/>
            <person name="Ma J."/>
        </authorList>
    </citation>
    <scope>NUCLEOTIDE SEQUENCE [LARGE SCALE GENOMIC DNA]</scope>
    <source>
        <strain evidence="6 7">JCM 13595</strain>
    </source>
</reference>
<dbReference type="InterPro" id="IPR050194">
    <property type="entry name" value="Glycosyltransferase_grp1"/>
</dbReference>
<evidence type="ECO:0000256" key="1">
    <source>
        <dbReference type="ARBA" id="ARBA00021292"/>
    </source>
</evidence>
<dbReference type="Gene3D" id="3.40.50.2000">
    <property type="entry name" value="Glycogen Phosphorylase B"/>
    <property type="match status" value="2"/>
</dbReference>
<organism evidence="6 7">
    <name type="scientific">Yaniella flava</name>
    <dbReference type="NCBI Taxonomy" id="287930"/>
    <lineage>
        <taxon>Bacteria</taxon>
        <taxon>Bacillati</taxon>
        <taxon>Actinomycetota</taxon>
        <taxon>Actinomycetes</taxon>
        <taxon>Micrococcales</taxon>
        <taxon>Micrococcaceae</taxon>
        <taxon>Yaniella</taxon>
    </lineage>
</organism>
<proteinExistence type="predicted"/>
<dbReference type="Pfam" id="PF13579">
    <property type="entry name" value="Glyco_trans_4_4"/>
    <property type="match status" value="1"/>
</dbReference>
<dbReference type="InterPro" id="IPR001296">
    <property type="entry name" value="Glyco_trans_1"/>
</dbReference>
<dbReference type="Pfam" id="PF00534">
    <property type="entry name" value="Glycos_transf_1"/>
    <property type="match status" value="1"/>
</dbReference>
<accession>A0ABN2UXQ9</accession>
<protein>
    <recommendedName>
        <fullName evidence="1">D-inositol 3-phosphate glycosyltransferase</fullName>
    </recommendedName>
</protein>
<comment type="caution">
    <text evidence="6">The sequence shown here is derived from an EMBL/GenBank/DDBJ whole genome shotgun (WGS) entry which is preliminary data.</text>
</comment>
<gene>
    <name evidence="6" type="ORF">GCM10009720_27370</name>
</gene>
<keyword evidence="3" id="KW-0808">Transferase</keyword>
<evidence type="ECO:0000259" key="5">
    <source>
        <dbReference type="Pfam" id="PF13579"/>
    </source>
</evidence>
<keyword evidence="2" id="KW-0328">Glycosyltransferase</keyword>
<dbReference type="PANTHER" id="PTHR45947">
    <property type="entry name" value="SULFOQUINOVOSYL TRANSFERASE SQD2"/>
    <property type="match status" value="1"/>
</dbReference>
<keyword evidence="7" id="KW-1185">Reference proteome</keyword>
<dbReference type="CDD" id="cd03794">
    <property type="entry name" value="GT4_WbuB-like"/>
    <property type="match status" value="1"/>
</dbReference>